<dbReference type="PANTHER" id="PTHR47359">
    <property type="entry name" value="PEPTIDOGLYCAN DL-ENDOPEPTIDASE CWLO"/>
    <property type="match status" value="1"/>
</dbReference>
<evidence type="ECO:0000313" key="10">
    <source>
        <dbReference type="Proteomes" id="UP000243342"/>
    </source>
</evidence>
<dbReference type="Gene3D" id="3.90.1720.10">
    <property type="entry name" value="endopeptidase domain like (from Nostoc punctiforme)"/>
    <property type="match status" value="1"/>
</dbReference>
<evidence type="ECO:0000313" key="9">
    <source>
        <dbReference type="EMBL" id="OIV36007.1"/>
    </source>
</evidence>
<keyword evidence="4" id="KW-0788">Thiol protease</keyword>
<proteinExistence type="inferred from homology"/>
<protein>
    <recommendedName>
        <fullName evidence="8">NlpC/P60 domain-containing protein</fullName>
    </recommendedName>
</protein>
<sequence>MSGLGTRRRRAAVALAACAALAVPVATAASASAAVAQPSAGSPVDLNALLARLQGLYRKAEAATDAYNTVVVKEQTLQKQQRTLSAQIKATRAKLASQHDQAGALAREQYREAGTGGLADLLAGKDPQDTLDVGQALKQAAGRQAGVLTDLEGQQARLKALKAKSDQAVAQAKKLAAQQKKAAADVQKQLAAVQGIIMSLTGAQLDQLLKLEQQQINAAQLALLHSGKLGRGERYPSAAGKAALEWAFGQLGKPYLWGGDGPGAFDCSGLTSQAWAHAGVAIPRTSQQQWAQLTRVPLDRIRPGDLVVYFADASHVAMYIGNGLIIEAPRPGTVIKIADMASMPIKGVVRPDPLAPSVDNGYRVPGGAAASGASGIGFTGASMGTTGASSGGSGGGSPSHPKPSPSPSKSRSTSAKPSPTPRPTATASGSAKPGPSASVSTSTSASGGSSVSPTPSGSPSPTAG</sequence>
<gene>
    <name evidence="9" type="ORF">BIV57_18720</name>
</gene>
<evidence type="ECO:0000256" key="6">
    <source>
        <dbReference type="SAM" id="MobiDB-lite"/>
    </source>
</evidence>
<keyword evidence="10" id="KW-1185">Reference proteome</keyword>
<dbReference type="GO" id="GO:0008234">
    <property type="term" value="F:cysteine-type peptidase activity"/>
    <property type="evidence" value="ECO:0007669"/>
    <property type="project" value="UniProtKB-KW"/>
</dbReference>
<dbReference type="InterPro" id="IPR000064">
    <property type="entry name" value="NLP_P60_dom"/>
</dbReference>
<dbReference type="PROSITE" id="PS51318">
    <property type="entry name" value="TAT"/>
    <property type="match status" value="1"/>
</dbReference>
<feature type="domain" description="NlpC/P60" evidence="8">
    <location>
        <begin position="237"/>
        <end position="365"/>
    </location>
</feature>
<reference evidence="9 10" key="1">
    <citation type="submission" date="2016-10" db="EMBL/GenBank/DDBJ databases">
        <title>Genome sequence of Streptomyces gilvigriseus MUSC 26.</title>
        <authorList>
            <person name="Lee L.-H."/>
            <person name="Ser H.-L."/>
        </authorList>
    </citation>
    <scope>NUCLEOTIDE SEQUENCE [LARGE SCALE GENOMIC DNA]</scope>
    <source>
        <strain evidence="9 10">MUSC 26</strain>
    </source>
</reference>
<dbReference type="PANTHER" id="PTHR47359:SF3">
    <property type="entry name" value="NLP_P60 DOMAIN-CONTAINING PROTEIN-RELATED"/>
    <property type="match status" value="1"/>
</dbReference>
<evidence type="ECO:0000256" key="2">
    <source>
        <dbReference type="ARBA" id="ARBA00022670"/>
    </source>
</evidence>
<dbReference type="SUPFAM" id="SSF54001">
    <property type="entry name" value="Cysteine proteinases"/>
    <property type="match status" value="1"/>
</dbReference>
<dbReference type="RefSeq" id="WP_071658055.1">
    <property type="nucleotide sequence ID" value="NZ_MLCF01000120.1"/>
</dbReference>
<evidence type="ECO:0000259" key="8">
    <source>
        <dbReference type="PROSITE" id="PS51935"/>
    </source>
</evidence>
<keyword evidence="2" id="KW-0645">Protease</keyword>
<feature type="region of interest" description="Disordered" evidence="6">
    <location>
        <begin position="384"/>
        <end position="464"/>
    </location>
</feature>
<keyword evidence="3" id="KW-0378">Hydrolase</keyword>
<dbReference type="Pfam" id="PF00877">
    <property type="entry name" value="NLPC_P60"/>
    <property type="match status" value="1"/>
</dbReference>
<feature type="coiled-coil region" evidence="5">
    <location>
        <begin position="151"/>
        <end position="189"/>
    </location>
</feature>
<evidence type="ECO:0000256" key="3">
    <source>
        <dbReference type="ARBA" id="ARBA00022801"/>
    </source>
</evidence>
<evidence type="ECO:0000256" key="7">
    <source>
        <dbReference type="SAM" id="SignalP"/>
    </source>
</evidence>
<feature type="signal peptide" evidence="7">
    <location>
        <begin position="1"/>
        <end position="28"/>
    </location>
</feature>
<evidence type="ECO:0000256" key="4">
    <source>
        <dbReference type="ARBA" id="ARBA00022807"/>
    </source>
</evidence>
<feature type="compositionally biased region" description="Low complexity" evidence="6">
    <location>
        <begin position="407"/>
        <end position="464"/>
    </location>
</feature>
<dbReference type="GO" id="GO:0006508">
    <property type="term" value="P:proteolysis"/>
    <property type="evidence" value="ECO:0007669"/>
    <property type="project" value="UniProtKB-KW"/>
</dbReference>
<dbReference type="InterPro" id="IPR051794">
    <property type="entry name" value="PG_Endopeptidase_C40"/>
</dbReference>
<comment type="similarity">
    <text evidence="1">Belongs to the peptidase C40 family.</text>
</comment>
<dbReference type="OrthoDB" id="5177647at2"/>
<evidence type="ECO:0000256" key="5">
    <source>
        <dbReference type="SAM" id="Coils"/>
    </source>
</evidence>
<dbReference type="EMBL" id="MLCF01000120">
    <property type="protein sequence ID" value="OIV36007.1"/>
    <property type="molecule type" value="Genomic_DNA"/>
</dbReference>
<dbReference type="Proteomes" id="UP000243342">
    <property type="component" value="Unassembled WGS sequence"/>
</dbReference>
<name>A0A1J7BBF0_9ACTN</name>
<dbReference type="InterPro" id="IPR006311">
    <property type="entry name" value="TAT_signal"/>
</dbReference>
<accession>A0A1J7BBF0</accession>
<evidence type="ECO:0000256" key="1">
    <source>
        <dbReference type="ARBA" id="ARBA00007074"/>
    </source>
</evidence>
<dbReference type="InterPro" id="IPR038765">
    <property type="entry name" value="Papain-like_cys_pep_sf"/>
</dbReference>
<dbReference type="PROSITE" id="PS51935">
    <property type="entry name" value="NLPC_P60"/>
    <property type="match status" value="1"/>
</dbReference>
<dbReference type="AlphaFoldDB" id="A0A1J7BBF0"/>
<keyword evidence="5" id="KW-0175">Coiled coil</keyword>
<keyword evidence="7" id="KW-0732">Signal</keyword>
<comment type="caution">
    <text evidence="9">The sequence shown here is derived from an EMBL/GenBank/DDBJ whole genome shotgun (WGS) entry which is preliminary data.</text>
</comment>
<organism evidence="9 10">
    <name type="scientific">Mangrovactinospora gilvigrisea</name>
    <dbReference type="NCBI Taxonomy" id="1428644"/>
    <lineage>
        <taxon>Bacteria</taxon>
        <taxon>Bacillati</taxon>
        <taxon>Actinomycetota</taxon>
        <taxon>Actinomycetes</taxon>
        <taxon>Kitasatosporales</taxon>
        <taxon>Streptomycetaceae</taxon>
        <taxon>Mangrovactinospora</taxon>
    </lineage>
</organism>
<feature type="chain" id="PRO_5009643196" description="NlpC/P60 domain-containing protein" evidence="7">
    <location>
        <begin position="29"/>
        <end position="464"/>
    </location>
</feature>